<keyword evidence="1" id="KW-1133">Transmembrane helix</keyword>
<evidence type="ECO:0000256" key="1">
    <source>
        <dbReference type="SAM" id="Phobius"/>
    </source>
</evidence>
<accession>A0AA45QRR8</accession>
<dbReference type="EMBL" id="CP070872">
    <property type="protein sequence ID" value="QSE77085.1"/>
    <property type="molecule type" value="Genomic_DNA"/>
</dbReference>
<dbReference type="RefSeq" id="WP_205872184.1">
    <property type="nucleotide sequence ID" value="NZ_CP070872.1"/>
</dbReference>
<keyword evidence="1" id="KW-0812">Transmembrane</keyword>
<sequence length="54" mass="6694">MQKKYLFLFILWVAIMFVFNYLREGIPELFWVWGILYLLVTVIMIAYVFKKEKK</sequence>
<dbReference type="AlphaFoldDB" id="A0AA45QRR8"/>
<evidence type="ECO:0000313" key="3">
    <source>
        <dbReference type="Proteomes" id="UP000663608"/>
    </source>
</evidence>
<evidence type="ECO:0000313" key="2">
    <source>
        <dbReference type="EMBL" id="QSE77085.1"/>
    </source>
</evidence>
<feature type="transmembrane region" description="Helical" evidence="1">
    <location>
        <begin position="29"/>
        <end position="49"/>
    </location>
</feature>
<proteinExistence type="predicted"/>
<dbReference type="KEGG" id="lti:JW886_02150"/>
<reference evidence="2 3" key="1">
    <citation type="submission" date="2021-02" db="EMBL/GenBank/DDBJ databases">
        <title>Complete genome sequence of Lactococcus lactis strain K_LL004.</title>
        <authorList>
            <person name="Kim H.B."/>
        </authorList>
    </citation>
    <scope>NUCLEOTIDE SEQUENCE [LARGE SCALE GENOMIC DNA]</scope>
    <source>
        <strain evidence="2 3">K_LL004</strain>
    </source>
</reference>
<keyword evidence="3" id="KW-1185">Reference proteome</keyword>
<gene>
    <name evidence="2" type="ORF">JW886_02150</name>
</gene>
<organism evidence="2 3">
    <name type="scientific">Lactococcus taiwanensis</name>
    <dbReference type="NCBI Taxonomy" id="1151742"/>
    <lineage>
        <taxon>Bacteria</taxon>
        <taxon>Bacillati</taxon>
        <taxon>Bacillota</taxon>
        <taxon>Bacilli</taxon>
        <taxon>Lactobacillales</taxon>
        <taxon>Streptococcaceae</taxon>
        <taxon>Lactococcus</taxon>
    </lineage>
</organism>
<name>A0AA45QRR8_9LACT</name>
<feature type="transmembrane region" description="Helical" evidence="1">
    <location>
        <begin position="5"/>
        <end position="23"/>
    </location>
</feature>
<dbReference type="Proteomes" id="UP000663608">
    <property type="component" value="Chromosome"/>
</dbReference>
<keyword evidence="1" id="KW-0472">Membrane</keyword>
<protein>
    <submittedName>
        <fullName evidence="2">Uncharacterized protein</fullName>
    </submittedName>
</protein>